<dbReference type="AlphaFoldDB" id="A0A147I7F2"/>
<name>A0A147I7F2_9SPHN</name>
<feature type="transmembrane region" description="Helical" evidence="1">
    <location>
        <begin position="381"/>
        <end position="399"/>
    </location>
</feature>
<evidence type="ECO:0000313" key="3">
    <source>
        <dbReference type="Proteomes" id="UP000074310"/>
    </source>
</evidence>
<dbReference type="RefSeq" id="WP_058754886.1">
    <property type="nucleotide sequence ID" value="NZ_LDTB01000010.1"/>
</dbReference>
<dbReference type="Proteomes" id="UP000074310">
    <property type="component" value="Unassembled WGS sequence"/>
</dbReference>
<accession>A0A147I7F2</accession>
<feature type="transmembrane region" description="Helical" evidence="1">
    <location>
        <begin position="148"/>
        <end position="171"/>
    </location>
</feature>
<feature type="transmembrane region" description="Helical" evidence="1">
    <location>
        <begin position="344"/>
        <end position="369"/>
    </location>
</feature>
<proteinExistence type="predicted"/>
<dbReference type="PATRIC" id="fig|869719.3.peg.417"/>
<feature type="transmembrane region" description="Helical" evidence="1">
    <location>
        <begin position="97"/>
        <end position="116"/>
    </location>
</feature>
<feature type="transmembrane region" description="Helical" evidence="1">
    <location>
        <begin position="430"/>
        <end position="451"/>
    </location>
</feature>
<keyword evidence="3" id="KW-1185">Reference proteome</keyword>
<evidence type="ECO:0000313" key="2">
    <source>
        <dbReference type="EMBL" id="KTT74767.1"/>
    </source>
</evidence>
<organism evidence="2 3">
    <name type="scientific">Sphingomonas endophytica</name>
    <dbReference type="NCBI Taxonomy" id="869719"/>
    <lineage>
        <taxon>Bacteria</taxon>
        <taxon>Pseudomonadati</taxon>
        <taxon>Pseudomonadota</taxon>
        <taxon>Alphaproteobacteria</taxon>
        <taxon>Sphingomonadales</taxon>
        <taxon>Sphingomonadaceae</taxon>
        <taxon>Sphingomonas</taxon>
    </lineage>
</organism>
<evidence type="ECO:0008006" key="4">
    <source>
        <dbReference type="Google" id="ProtNLM"/>
    </source>
</evidence>
<gene>
    <name evidence="2" type="ORF">NS334_05165</name>
</gene>
<sequence length="473" mass="49713">MTPARPAPQILAAAGLALATLVLFWPGVAEYDTLVQYRQIVTGRFDDWHPPVMARLWQALLPLGGGTAPLLVVQLAGYWLGLGLIAEALARTGRARTGWAVLLVGLLPPLLGWQGVVLKDAQMVGAALAATGVIARYRLRGAPVPLPAAALAGLLFGYALLVRANAVFALAPLIAALCARRRPLIATMAIVVAVLALSGPINHGLLGAARSDVTKTQPLYDLAGIAARTPGRSVAGLPPAAGDRLRAAGCVTPYFWDPLGDVPVCAAVIAPLSARPAAPLYRALALEIARHPLAYLMQRAAHLNMTWRWLVPADLPGADPPSGGEPNDDGFRNPGKLADAWQRLAALTVLTPLGWPIAWLALAIVLLDVTRHQSPSPTRRLAIGLLGSALLLEASFAGISPATDLRYHLWPIVAIALAGVLLARAIRPRAPLIAAALALVCVPAIVARVVLSPAPQDYDALLRWRSPVALLPQ</sequence>
<feature type="transmembrane region" description="Helical" evidence="1">
    <location>
        <begin position="59"/>
        <end position="85"/>
    </location>
</feature>
<evidence type="ECO:0000256" key="1">
    <source>
        <dbReference type="SAM" id="Phobius"/>
    </source>
</evidence>
<protein>
    <recommendedName>
        <fullName evidence="4">Glycosyltransferase RgtA/B/C/D-like domain-containing protein</fullName>
    </recommendedName>
</protein>
<dbReference type="OrthoDB" id="7957736at2"/>
<keyword evidence="1" id="KW-0472">Membrane</keyword>
<feature type="transmembrane region" description="Helical" evidence="1">
    <location>
        <begin position="183"/>
        <end position="201"/>
    </location>
</feature>
<comment type="caution">
    <text evidence="2">The sequence shown here is derived from an EMBL/GenBank/DDBJ whole genome shotgun (WGS) entry which is preliminary data.</text>
</comment>
<reference evidence="2 3" key="1">
    <citation type="journal article" date="2016" name="Front. Microbiol.">
        <title>Genomic Resource of Rice Seed Associated Bacteria.</title>
        <authorList>
            <person name="Midha S."/>
            <person name="Bansal K."/>
            <person name="Sharma S."/>
            <person name="Kumar N."/>
            <person name="Patil P.P."/>
            <person name="Chaudhry V."/>
            <person name="Patil P.B."/>
        </authorList>
    </citation>
    <scope>NUCLEOTIDE SEQUENCE [LARGE SCALE GENOMIC DNA]</scope>
    <source>
        <strain evidence="2 3">NS334</strain>
    </source>
</reference>
<keyword evidence="1" id="KW-1133">Transmembrane helix</keyword>
<keyword evidence="1" id="KW-0812">Transmembrane</keyword>
<dbReference type="EMBL" id="LDTB01000010">
    <property type="protein sequence ID" value="KTT74767.1"/>
    <property type="molecule type" value="Genomic_DNA"/>
</dbReference>
<feature type="transmembrane region" description="Helical" evidence="1">
    <location>
        <begin position="405"/>
        <end position="423"/>
    </location>
</feature>